<dbReference type="AlphaFoldDB" id="A0A495J3K2"/>
<comment type="caution">
    <text evidence="1">The sequence shown here is derived from an EMBL/GenBank/DDBJ whole genome shotgun (WGS) entry which is preliminary data.</text>
</comment>
<dbReference type="EMBL" id="RBKU01000001">
    <property type="protein sequence ID" value="RKR82934.1"/>
    <property type="molecule type" value="Genomic_DNA"/>
</dbReference>
<gene>
    <name evidence="1" type="ORF">BDD43_3130</name>
</gene>
<name>A0A495J3K2_9SPHI</name>
<dbReference type="RefSeq" id="WP_162847078.1">
    <property type="nucleotide sequence ID" value="NZ_RBKU01000001.1"/>
</dbReference>
<proteinExistence type="predicted"/>
<evidence type="ECO:0000313" key="2">
    <source>
        <dbReference type="Proteomes" id="UP000268007"/>
    </source>
</evidence>
<organism evidence="1 2">
    <name type="scientific">Mucilaginibacter gracilis</name>
    <dbReference type="NCBI Taxonomy" id="423350"/>
    <lineage>
        <taxon>Bacteria</taxon>
        <taxon>Pseudomonadati</taxon>
        <taxon>Bacteroidota</taxon>
        <taxon>Sphingobacteriia</taxon>
        <taxon>Sphingobacteriales</taxon>
        <taxon>Sphingobacteriaceae</taxon>
        <taxon>Mucilaginibacter</taxon>
    </lineage>
</organism>
<sequence>MESKDEKEKRREDFLKKKELRRQAEAKTTIQIIEEAKKRFSTDASKDFFLKLAENKL</sequence>
<evidence type="ECO:0000313" key="1">
    <source>
        <dbReference type="EMBL" id="RKR82934.1"/>
    </source>
</evidence>
<accession>A0A495J3K2</accession>
<keyword evidence="2" id="KW-1185">Reference proteome</keyword>
<reference evidence="1 2" key="1">
    <citation type="submission" date="2018-10" db="EMBL/GenBank/DDBJ databases">
        <title>Genomic Encyclopedia of Archaeal and Bacterial Type Strains, Phase II (KMG-II): from individual species to whole genera.</title>
        <authorList>
            <person name="Goeker M."/>
        </authorList>
    </citation>
    <scope>NUCLEOTIDE SEQUENCE [LARGE SCALE GENOMIC DNA]</scope>
    <source>
        <strain evidence="1 2">DSM 18602</strain>
    </source>
</reference>
<dbReference type="Proteomes" id="UP000268007">
    <property type="component" value="Unassembled WGS sequence"/>
</dbReference>
<protein>
    <submittedName>
        <fullName evidence="1">Uncharacterized protein</fullName>
    </submittedName>
</protein>